<accession>A0A0B7KNS7</accession>
<dbReference type="EMBL" id="CDPU01000069">
    <property type="protein sequence ID" value="CEO56560.1"/>
    <property type="molecule type" value="Genomic_DNA"/>
</dbReference>
<feature type="compositionally biased region" description="Polar residues" evidence="1">
    <location>
        <begin position="1462"/>
        <end position="1475"/>
    </location>
</feature>
<protein>
    <recommendedName>
        <fullName evidence="3">Protein NO VEIN C-terminal domain-containing protein</fullName>
    </recommendedName>
</protein>
<feature type="region of interest" description="Disordered" evidence="1">
    <location>
        <begin position="1367"/>
        <end position="1475"/>
    </location>
</feature>
<evidence type="ECO:0008006" key="3">
    <source>
        <dbReference type="Google" id="ProtNLM"/>
    </source>
</evidence>
<dbReference type="SUPFAM" id="SSF55874">
    <property type="entry name" value="ATPase domain of HSP90 chaperone/DNA topoisomerase II/histidine kinase"/>
    <property type="match status" value="1"/>
</dbReference>
<dbReference type="Gene3D" id="3.30.565.10">
    <property type="entry name" value="Histidine kinase-like ATPase, C-terminal domain"/>
    <property type="match status" value="1"/>
</dbReference>
<reference evidence="2" key="1">
    <citation type="submission" date="2015-01" db="EMBL/GenBank/DDBJ databases">
        <authorList>
            <person name="Durling Mikael"/>
        </authorList>
    </citation>
    <scope>NUCLEOTIDE SEQUENCE</scope>
</reference>
<name>A0A0B7KNS7_BIOOC</name>
<evidence type="ECO:0000256" key="1">
    <source>
        <dbReference type="SAM" id="MobiDB-lite"/>
    </source>
</evidence>
<dbReference type="NCBIfam" id="NF047352">
    <property type="entry name" value="P_loop_sacsin"/>
    <property type="match status" value="1"/>
</dbReference>
<organism evidence="2">
    <name type="scientific">Bionectria ochroleuca</name>
    <name type="common">Gliocladium roseum</name>
    <dbReference type="NCBI Taxonomy" id="29856"/>
    <lineage>
        <taxon>Eukaryota</taxon>
        <taxon>Fungi</taxon>
        <taxon>Dikarya</taxon>
        <taxon>Ascomycota</taxon>
        <taxon>Pezizomycotina</taxon>
        <taxon>Sordariomycetes</taxon>
        <taxon>Hypocreomycetidae</taxon>
        <taxon>Hypocreales</taxon>
        <taxon>Bionectriaceae</taxon>
        <taxon>Clonostachys</taxon>
    </lineage>
</organism>
<dbReference type="PANTHER" id="PTHR32387">
    <property type="entry name" value="WU:FJ29H11"/>
    <property type="match status" value="1"/>
</dbReference>
<dbReference type="InterPro" id="IPR052957">
    <property type="entry name" value="Auxin_embryo_med"/>
</dbReference>
<proteinExistence type="predicted"/>
<dbReference type="PANTHER" id="PTHR32387:SF0">
    <property type="entry name" value="PROTEIN NO VEIN"/>
    <property type="match status" value="1"/>
</dbReference>
<dbReference type="InterPro" id="IPR036890">
    <property type="entry name" value="HATPase_C_sf"/>
</dbReference>
<evidence type="ECO:0000313" key="2">
    <source>
        <dbReference type="EMBL" id="CEO56560.1"/>
    </source>
</evidence>
<feature type="compositionally biased region" description="Polar residues" evidence="1">
    <location>
        <begin position="1391"/>
        <end position="1401"/>
    </location>
</feature>
<feature type="compositionally biased region" description="Acidic residues" evidence="1">
    <location>
        <begin position="1377"/>
        <end position="1390"/>
    </location>
</feature>
<gene>
    <name evidence="2" type="ORF">BN869_000012618_1</name>
</gene>
<sequence>MIPHSRAKMASRQEAKEMVKKANKYGHLDEDILSQLDTESRRKIEHEWAILESVAGQSVQTLAQQIYGSDARFVFELLQNADDNSFEQATKNGDDPYISFEVHPDRIIVECNEDGFGEKDLGAICSVGRSTKAGYYGYIGAKGIGFKSVFGAAWKVYIQSRNFSFYFRHEKGDSGLGMLKPIWKEPEEDGPLPFTRMTLYIHEKLEPGKLQHLKLIIDKQFEDLQETCLLFLKNIKTITVSRYNNDGSLKYSKSFKAADAGTNRVSLETVSVTEGQHIRERRYYHITKHTATNIARSSNRDPPKTEEARQVSTTAEVVLAFPLTEKSEPLLEKQELFAFLPVRESEYKFIIQSDFDTSANRQDIVTSSRRNMSLQDGIASAFVKAVLHFFHDPVLCYQWPRFLPSTEDSSNSFWSSLNEKIKDQILSTPIMRSRHRMQPRLITKVYQLSSASSDENGDCLYDDTSEDPYISKMYEQNDISILHSYGLRLEMRREALKLLKYDLDASNSRMKDFSRSQSWHSRAAIPLADWAIGPKFQIITEVIQTLPLIPLQNGDWTSISSGLVYLPTTHSVPIPLDLGYRLLDPRALVNPDREKLFKRIGVIEAQVEQIQNSIEVRYNKNGQTITLEQSVSHLHYLYLTHHNGNRRSKVDNLVIYVEGRLLINPKRKCVYVANDHPCGPKRLLEPTETAPGYPVNYLHSSYFENPPANGSGLLSWEDWLYTFVGIQRRLPVARVDKLSGAFEYIARHRPDKFLDTLEFLWKNQRSSVRGNENIKKLIQRLWNCEHCETGPLLCQGLSFDQPWLPVPHLKQIFAKYTHGNVFFPFLRIDGFDTEVVEGKWAFLHRDFNVGKNDDITFYLEVLSRLSRSGEGIEMVGGIYEIYQTIEAKITIAPNRETALKDVRDYMFKNCLILSPKYQTSSGEFLDGEFMDDDYHIRWEGPPDMESIACVAQRYRQFLDVGQMQKLTIFFHDTLGIQDVSWEDIVKELDCTRGWNEEDGDQVNFDRVKGLYQFIARSKAPKAEVKRIFIKDRLIYATRHGVAGWYRSSDCLWSSTSEIRGKVTLNNDYDSLETFFTGTLGVQSLTLQMIYDELRHAGAQKSTKDIKDDIWSLNALLQTDRTHIDPAPLLREAILPVIYPDGRSALRNIDAVFAVGDNRQLRGRLQAYVNLLDYDFKEIRLLKPFISWAKLEERYLSQSVREFTRVSPLATRRPITEDKYDISRKAYAILRLAKTFQSPKYDEGDPESLYKVLREAEVIQSDAISSVISISQDGKSIELEETAGLCHIDDLQKKLKIYVPLNKKQRNLSFSSVLPNKLADWIMREWDSNISNKEDKDGIHILRTILSCDLAIVDDILSHNSVFEVGIENRDPQYNQESDSDDSPLNDEDSEASLNQMTPSRSSRADTTDLYGATPIREGALSPRAHLRGSSEPGTTNDGDNHLVVERTQAVSREENRNARASVWNQDQPSPQGTSQAQDAAYLRLLYRVIAASRSAVFPSLGAFDMTGLINELPNVGNLYESFDGLDVPTRFRSTSQLERDKMVGAAGELYVFELLSALQLPGWSRGNWQSTIRKYVTGHPDYHDMRPWSQRETADIVYPDVRGEFTTLLIDNGYLGEEWRAARPKYLLEVKTSTGPLATPFYMSKNQYQLMQNIHNIEDRSEVYMILRVFWLNGNNIGMRVYLDPEQMRQEGGLIFTGETWSITPGVRERN</sequence>